<evidence type="ECO:0000313" key="1">
    <source>
        <dbReference type="EMBL" id="AEI51387.1"/>
    </source>
</evidence>
<evidence type="ECO:0000313" key="2">
    <source>
        <dbReference type="Proteomes" id="UP000000493"/>
    </source>
</evidence>
<sequence>MTRHFCIFLFVVISNIAFGQVKLFEPQLIPKNQSFGLTVSPNGKELLFVKSFGGRDTLQIFYSKKVNGQWQKPTLAFFADTRYKQIDPAFSPDGKNILFNSLTLIENNFDIYITSKKSNEWTTPEKLSDSINTASSDFYATISKDKHIYFTRRTTSNDIYVSYFVDNQYQKAVLLDKSINTEGNESNPYISKNEDFIIFFTDYKSGFGETDLYISFKKRNKWSTPINLGNEINSKIGEFCPSIDLKKKLFIFSRTEVVNGKRVDNVYSYPLKKLNIRKLKKLAKWSE</sequence>
<dbReference type="Proteomes" id="UP000000493">
    <property type="component" value="Chromosome"/>
</dbReference>
<dbReference type="Pfam" id="PF07676">
    <property type="entry name" value="PD40"/>
    <property type="match status" value="1"/>
</dbReference>
<dbReference type="InterPro" id="IPR011042">
    <property type="entry name" value="6-blade_b-propeller_TolB-like"/>
</dbReference>
<dbReference type="SUPFAM" id="SSF82171">
    <property type="entry name" value="DPP6 N-terminal domain-like"/>
    <property type="match status" value="1"/>
</dbReference>
<keyword evidence="2" id="KW-1185">Reference proteome</keyword>
<proteinExistence type="predicted"/>
<dbReference type="KEGG" id="rsi:Runsl_5083"/>
<reference evidence="2" key="1">
    <citation type="submission" date="2011-06" db="EMBL/GenBank/DDBJ databases">
        <title>The complete genome of chromosome of Runella slithyformis DSM 19594.</title>
        <authorList>
            <consortium name="US DOE Joint Genome Institute (JGI-PGF)"/>
            <person name="Lucas S."/>
            <person name="Han J."/>
            <person name="Lapidus A."/>
            <person name="Bruce D."/>
            <person name="Goodwin L."/>
            <person name="Pitluck S."/>
            <person name="Peters L."/>
            <person name="Kyrpides N."/>
            <person name="Mavromatis K."/>
            <person name="Ivanova N."/>
            <person name="Ovchinnikova G."/>
            <person name="Zhang X."/>
            <person name="Misra M."/>
            <person name="Detter J.C."/>
            <person name="Tapia R."/>
            <person name="Han C."/>
            <person name="Land M."/>
            <person name="Hauser L."/>
            <person name="Markowitz V."/>
            <person name="Cheng J.-F."/>
            <person name="Hugenholtz P."/>
            <person name="Woyke T."/>
            <person name="Wu D."/>
            <person name="Tindall B."/>
            <person name="Faehrich R."/>
            <person name="Brambilla E."/>
            <person name="Klenk H.-P."/>
            <person name="Eisen J.A."/>
        </authorList>
    </citation>
    <scope>NUCLEOTIDE SEQUENCE [LARGE SCALE GENOMIC DNA]</scope>
    <source>
        <strain evidence="2">ATCC 29530 / DSM 19594 / LMG 11500 / NCIMB 11436 / LSU 4</strain>
    </source>
</reference>
<dbReference type="RefSeq" id="WP_013930666.1">
    <property type="nucleotide sequence ID" value="NC_015703.1"/>
</dbReference>
<name>A0A7U3ZQA0_RUNSL</name>
<dbReference type="Gene3D" id="2.120.10.30">
    <property type="entry name" value="TolB, C-terminal domain"/>
    <property type="match status" value="1"/>
</dbReference>
<dbReference type="EMBL" id="CP002859">
    <property type="protein sequence ID" value="AEI51387.1"/>
    <property type="molecule type" value="Genomic_DNA"/>
</dbReference>
<gene>
    <name evidence="1" type="ordered locus">Runsl_5083</name>
</gene>
<accession>A0A7U3ZQA0</accession>
<dbReference type="AlphaFoldDB" id="A0A7U3ZQA0"/>
<reference evidence="1 2" key="2">
    <citation type="journal article" date="2012" name="Stand. Genomic Sci.">
        <title>Complete genome sequence of the aquatic bacterium Runella slithyformis type strain (LSU 4(T)).</title>
        <authorList>
            <person name="Copeland A."/>
            <person name="Zhang X."/>
            <person name="Misra M."/>
            <person name="Lapidus A."/>
            <person name="Nolan M."/>
            <person name="Lucas S."/>
            <person name="Deshpande S."/>
            <person name="Cheng J.F."/>
            <person name="Tapia R."/>
            <person name="Goodwin L.A."/>
            <person name="Pitluck S."/>
            <person name="Liolios K."/>
            <person name="Pagani I."/>
            <person name="Ivanova N."/>
            <person name="Mikhailova N."/>
            <person name="Pati A."/>
            <person name="Chen A."/>
            <person name="Palaniappan K."/>
            <person name="Land M."/>
            <person name="Hauser L."/>
            <person name="Pan C."/>
            <person name="Jeffries C.D."/>
            <person name="Detter J.C."/>
            <person name="Brambilla E.M."/>
            <person name="Rohde M."/>
            <person name="Djao O.D."/>
            <person name="Goker M."/>
            <person name="Sikorski J."/>
            <person name="Tindall B.J."/>
            <person name="Woyke T."/>
            <person name="Bristow J."/>
            <person name="Eisen J.A."/>
            <person name="Markowitz V."/>
            <person name="Hugenholtz P."/>
            <person name="Kyrpides N.C."/>
            <person name="Klenk H.P."/>
            <person name="Mavromatis K."/>
        </authorList>
    </citation>
    <scope>NUCLEOTIDE SEQUENCE [LARGE SCALE GENOMIC DNA]</scope>
    <source>
        <strain evidence="2">ATCC 29530 / DSM 19594 / LMG 11500 / NCIMB 11436 / LSU 4</strain>
    </source>
</reference>
<organism evidence="1 2">
    <name type="scientific">Runella slithyformis (strain ATCC 29530 / DSM 19594 / LMG 11500 / NCIMB 11436 / LSU 4)</name>
    <dbReference type="NCBI Taxonomy" id="761193"/>
    <lineage>
        <taxon>Bacteria</taxon>
        <taxon>Pseudomonadati</taxon>
        <taxon>Bacteroidota</taxon>
        <taxon>Cytophagia</taxon>
        <taxon>Cytophagales</taxon>
        <taxon>Spirosomataceae</taxon>
        <taxon>Runella</taxon>
    </lineage>
</organism>
<dbReference type="InterPro" id="IPR011659">
    <property type="entry name" value="WD40"/>
</dbReference>
<protein>
    <submittedName>
        <fullName evidence="1">Uncharacterized protein</fullName>
    </submittedName>
</protein>